<comment type="caution">
    <text evidence="1">The sequence shown here is derived from an EMBL/GenBank/DDBJ whole genome shotgun (WGS) entry which is preliminary data.</text>
</comment>
<accession>A0A084JBX0</accession>
<keyword evidence="2" id="KW-1185">Reference proteome</keyword>
<dbReference type="eggNOG" id="ENOG5030NIC">
    <property type="taxonomic scope" value="Bacteria"/>
</dbReference>
<evidence type="ECO:0000313" key="1">
    <source>
        <dbReference type="EMBL" id="KEZ86454.1"/>
    </source>
</evidence>
<proteinExistence type="predicted"/>
<name>A0A084JBX0_9CLOT</name>
<dbReference type="EMBL" id="JPMD01000022">
    <property type="protein sequence ID" value="KEZ86454.1"/>
    <property type="molecule type" value="Genomic_DNA"/>
</dbReference>
<organism evidence="1 2">
    <name type="scientific">Clostridium sulfidigenes</name>
    <dbReference type="NCBI Taxonomy" id="318464"/>
    <lineage>
        <taxon>Bacteria</taxon>
        <taxon>Bacillati</taxon>
        <taxon>Bacillota</taxon>
        <taxon>Clostridia</taxon>
        <taxon>Eubacteriales</taxon>
        <taxon>Clostridiaceae</taxon>
        <taxon>Clostridium</taxon>
    </lineage>
</organism>
<sequence>MLESYRYVQNENITVYYIGNDMRFVVEVKEGILYAYKELENYFHLIDKGFSIRAIIAMNRREYNYISKMILKLRGNNESKKSQVAITSKNDLLILSPFAYEEESTYTYDEYKLKKVIYSQVVHIFHEFLSLNSEVSSTWIGQGIAMYLSELWKEGEVKKVINEAIKKDMIPKLNEIQENESLYKIWPWTIVKYIEETHGKETINKIIRNYDVDDIFNILKCSIDDFEVQWKTWLKDENNLS</sequence>
<evidence type="ECO:0000313" key="2">
    <source>
        <dbReference type="Proteomes" id="UP000028542"/>
    </source>
</evidence>
<gene>
    <name evidence="1" type="ORF">IO99_09400</name>
</gene>
<dbReference type="Proteomes" id="UP000028542">
    <property type="component" value="Unassembled WGS sequence"/>
</dbReference>
<dbReference type="AlphaFoldDB" id="A0A084JBX0"/>
<reference evidence="1 2" key="1">
    <citation type="submission" date="2014-07" db="EMBL/GenBank/DDBJ databases">
        <title>Draft genome of Clostridium sulfidigenes 113A isolated from sediments associated with methane hydrate from Krishna Godavari basin.</title>
        <authorList>
            <person name="Honkalas V.S."/>
            <person name="Dabir A.P."/>
            <person name="Arora P."/>
            <person name="Dhakephalkar P.K."/>
        </authorList>
    </citation>
    <scope>NUCLEOTIDE SEQUENCE [LARGE SCALE GENOMIC DNA]</scope>
    <source>
        <strain evidence="1 2">113A</strain>
    </source>
</reference>
<protein>
    <submittedName>
        <fullName evidence="1">Uncharacterized protein</fullName>
    </submittedName>
</protein>
<dbReference type="RefSeq" id="WP_035132591.1">
    <property type="nucleotide sequence ID" value="NZ_JPMD01000022.1"/>
</dbReference>